<keyword evidence="3" id="KW-1133">Transmembrane helix</keyword>
<gene>
    <name evidence="7" type="ORF">NITMOv2_4545</name>
</gene>
<evidence type="ECO:0000259" key="6">
    <source>
        <dbReference type="PROSITE" id="PS52015"/>
    </source>
</evidence>
<comment type="subcellular location">
    <subcellularLocation>
        <location evidence="1">Membrane</location>
        <topology evidence="1">Single-pass membrane protein</topology>
    </subcellularLocation>
</comment>
<keyword evidence="4" id="KW-0472">Membrane</keyword>
<feature type="compositionally biased region" description="Low complexity" evidence="5">
    <location>
        <begin position="177"/>
        <end position="190"/>
    </location>
</feature>
<dbReference type="PROSITE" id="PS52015">
    <property type="entry name" value="TONB_CTD"/>
    <property type="match status" value="1"/>
</dbReference>
<evidence type="ECO:0000313" key="8">
    <source>
        <dbReference type="Proteomes" id="UP000069205"/>
    </source>
</evidence>
<name>A0A0K2GJ92_NITMO</name>
<dbReference type="SUPFAM" id="SSF74653">
    <property type="entry name" value="TolA/TonB C-terminal domain"/>
    <property type="match status" value="1"/>
</dbReference>
<dbReference type="Gene3D" id="3.30.1150.10">
    <property type="match status" value="1"/>
</dbReference>
<keyword evidence="2" id="KW-0812">Transmembrane</keyword>
<dbReference type="GO" id="GO:0055085">
    <property type="term" value="P:transmembrane transport"/>
    <property type="evidence" value="ECO:0007669"/>
    <property type="project" value="InterPro"/>
</dbReference>
<dbReference type="STRING" id="42253.NITMOv2_4545"/>
<feature type="domain" description="TonB C-terminal" evidence="6">
    <location>
        <begin position="220"/>
        <end position="315"/>
    </location>
</feature>
<dbReference type="EMBL" id="CP011801">
    <property type="protein sequence ID" value="ALA60919.1"/>
    <property type="molecule type" value="Genomic_DNA"/>
</dbReference>
<keyword evidence="8" id="KW-1185">Reference proteome</keyword>
<proteinExistence type="predicted"/>
<dbReference type="KEGG" id="nmv:NITMOv2_4545"/>
<dbReference type="InterPro" id="IPR037682">
    <property type="entry name" value="TonB_C"/>
</dbReference>
<organism evidence="7 8">
    <name type="scientific">Nitrospira moscoviensis</name>
    <dbReference type="NCBI Taxonomy" id="42253"/>
    <lineage>
        <taxon>Bacteria</taxon>
        <taxon>Pseudomonadati</taxon>
        <taxon>Nitrospirota</taxon>
        <taxon>Nitrospiria</taxon>
        <taxon>Nitrospirales</taxon>
        <taxon>Nitrospiraceae</taxon>
        <taxon>Nitrospira</taxon>
    </lineage>
</organism>
<evidence type="ECO:0000256" key="4">
    <source>
        <dbReference type="ARBA" id="ARBA00023136"/>
    </source>
</evidence>
<accession>A0A0K2GJ92</accession>
<dbReference type="AlphaFoldDB" id="A0A0K2GJ92"/>
<evidence type="ECO:0000313" key="7">
    <source>
        <dbReference type="EMBL" id="ALA60919.1"/>
    </source>
</evidence>
<dbReference type="OrthoDB" id="9788717at2"/>
<dbReference type="NCBIfam" id="TIGR01352">
    <property type="entry name" value="tonB_Cterm"/>
    <property type="match status" value="1"/>
</dbReference>
<evidence type="ECO:0000256" key="3">
    <source>
        <dbReference type="ARBA" id="ARBA00022989"/>
    </source>
</evidence>
<dbReference type="Proteomes" id="UP000069205">
    <property type="component" value="Chromosome"/>
</dbReference>
<evidence type="ECO:0000256" key="5">
    <source>
        <dbReference type="SAM" id="MobiDB-lite"/>
    </source>
</evidence>
<dbReference type="InterPro" id="IPR006260">
    <property type="entry name" value="TonB/TolA_C"/>
</dbReference>
<dbReference type="Pfam" id="PF13103">
    <property type="entry name" value="TonB_2"/>
    <property type="match status" value="1"/>
</dbReference>
<reference evidence="7 8" key="1">
    <citation type="journal article" date="2015" name="Proc. Natl. Acad. Sci. U.S.A.">
        <title>Expanded metabolic versatility of ubiquitous nitrite-oxidizing bacteria from the genus Nitrospira.</title>
        <authorList>
            <person name="Koch H."/>
            <person name="Lucker S."/>
            <person name="Albertsen M."/>
            <person name="Kitzinger K."/>
            <person name="Herbold C."/>
            <person name="Spieck E."/>
            <person name="Nielsen P.H."/>
            <person name="Wagner M."/>
            <person name="Daims H."/>
        </authorList>
    </citation>
    <scope>NUCLEOTIDE SEQUENCE [LARGE SCALE GENOMIC DNA]</scope>
    <source>
        <strain evidence="7 8">NSP M-1</strain>
    </source>
</reference>
<protein>
    <recommendedName>
        <fullName evidence="6">TonB C-terminal domain-containing protein</fullName>
    </recommendedName>
</protein>
<dbReference type="GO" id="GO:0016020">
    <property type="term" value="C:membrane"/>
    <property type="evidence" value="ECO:0007669"/>
    <property type="project" value="UniProtKB-SubCell"/>
</dbReference>
<feature type="region of interest" description="Disordered" evidence="5">
    <location>
        <begin position="308"/>
        <end position="337"/>
    </location>
</feature>
<evidence type="ECO:0000256" key="2">
    <source>
        <dbReference type="ARBA" id="ARBA00022692"/>
    </source>
</evidence>
<dbReference type="PATRIC" id="fig|42253.5.peg.4483"/>
<evidence type="ECO:0000256" key="1">
    <source>
        <dbReference type="ARBA" id="ARBA00004167"/>
    </source>
</evidence>
<feature type="region of interest" description="Disordered" evidence="5">
    <location>
        <begin position="164"/>
        <end position="193"/>
    </location>
</feature>
<sequence>MGIGRMACMVRVGLSLLLAIAGLLGGLPDPALASPSAPASAGSASPVSAKRWVRFDLQNLDASGELPVGQPVQLTMTVGGVAPGISPLVAVCESVLFARQVVMLEPDAESTAVKGTATLQPIPHGKLSVTPKVARVQVTFARSQQDKLERVMTRIVYVTLGRQDQDGDMETAGSAGGEEPAPAEASQQEEVQPDVEPMASGRMVEEDLLPLPAPGQGRAYWQQVSLLVSRSWSRTARRVRHSPSSETVRVRFRLYPSGRAQLIEIEKGSGAREIDEAGIFAVVHAQPFPPFPEDIGTDPVDVHVRMRTGPKLGAQETRSVGNAQPAGPPKGTVTPKK</sequence>